<protein>
    <submittedName>
        <fullName evidence="1">Replication protein</fullName>
    </submittedName>
</protein>
<organism evidence="1 2">
    <name type="scientific">Alcaligenes faecalis</name>
    <dbReference type="NCBI Taxonomy" id="511"/>
    <lineage>
        <taxon>Bacteria</taxon>
        <taxon>Pseudomonadati</taxon>
        <taxon>Pseudomonadota</taxon>
        <taxon>Betaproteobacteria</taxon>
        <taxon>Burkholderiales</taxon>
        <taxon>Alcaligenaceae</taxon>
        <taxon>Alcaligenes</taxon>
    </lineage>
</organism>
<dbReference type="EMBL" id="CP095873">
    <property type="protein sequence ID" value="UPL21018.1"/>
    <property type="molecule type" value="Genomic_DNA"/>
</dbReference>
<dbReference type="Proteomes" id="UP000830925">
    <property type="component" value="Chromosome"/>
</dbReference>
<reference evidence="1" key="1">
    <citation type="submission" date="2022-04" db="EMBL/GenBank/DDBJ databases">
        <title>Genomic mining of Alcaligenes faecalis D334 producing ectoin and derivatives.</title>
        <authorList>
            <person name="Doan V.T."/>
            <person name="Quach N.T."/>
            <person name="Vu T.-H.-N."/>
            <person name="Phi Q.-T."/>
        </authorList>
    </citation>
    <scope>NUCLEOTIDE SEQUENCE</scope>
    <source>
        <strain evidence="1">D334</strain>
    </source>
</reference>
<dbReference type="InterPro" id="IPR010522">
    <property type="entry name" value="RepC_bac"/>
</dbReference>
<name>A0AAE9KN33_ALCFA</name>
<sequence length="295" mass="32706">MNEETNLTHAKMAPSFVHAPGLFRCLPKGEQQKLKLNITYVIKGKAQQTYKFWGSEPLNALDLLVLQGLVAIATARFGQHGRKCVVGDGVFQKEGLALEGGAAFQETMAARFKLCTLLRHFGYKRPSGDTLIRFRNSIERLSAVTVLITSSYFRGAYRLLSGYQLDMETGEVVVCLSPKLTAAVLGTKGYLRVDLSEVRRLKSDAARLIHGRLHWINAGLSGNVGLDALVDYAYGGDGESKRTTRLKREAAVRKALDELRKLAWTVAETKDKTKNVVFTISRPLVKTHRRPNGDT</sequence>
<dbReference type="AlphaFoldDB" id="A0AAE9KN33"/>
<accession>A0AAE9KN33</accession>
<proteinExistence type="predicted"/>
<evidence type="ECO:0000313" key="2">
    <source>
        <dbReference type="Proteomes" id="UP000830925"/>
    </source>
</evidence>
<gene>
    <name evidence="1" type="ORF">MXF72_16740</name>
</gene>
<dbReference type="Pfam" id="PF06504">
    <property type="entry name" value="RepC"/>
    <property type="match status" value="1"/>
</dbReference>
<evidence type="ECO:0000313" key="1">
    <source>
        <dbReference type="EMBL" id="UPL21018.1"/>
    </source>
</evidence>
<dbReference type="RefSeq" id="WP_247966045.1">
    <property type="nucleotide sequence ID" value="NZ_CP095873.1"/>
</dbReference>